<dbReference type="InterPro" id="IPR020846">
    <property type="entry name" value="MFS_dom"/>
</dbReference>
<keyword evidence="2 4" id="KW-1133">Transmembrane helix</keyword>
<feature type="transmembrane region" description="Helical" evidence="4">
    <location>
        <begin position="288"/>
        <end position="307"/>
    </location>
</feature>
<feature type="transmembrane region" description="Helical" evidence="4">
    <location>
        <begin position="140"/>
        <end position="163"/>
    </location>
</feature>
<dbReference type="Pfam" id="PF07690">
    <property type="entry name" value="MFS_1"/>
    <property type="match status" value="1"/>
</dbReference>
<dbReference type="AlphaFoldDB" id="A0A1K0J8M1"/>
<feature type="domain" description="Major facilitator superfamily (MFS) profile" evidence="5">
    <location>
        <begin position="11"/>
        <end position="399"/>
    </location>
</feature>
<dbReference type="EMBL" id="FMSH01000080">
    <property type="protein sequence ID" value="SCU74271.1"/>
    <property type="molecule type" value="Genomic_DNA"/>
</dbReference>
<feature type="transmembrane region" description="Helical" evidence="4">
    <location>
        <begin position="52"/>
        <end position="71"/>
    </location>
</feature>
<gene>
    <name evidence="6" type="ORF">CNECB9_1700005</name>
</gene>
<name>A0A1K0J8M1_CUPNE</name>
<dbReference type="Gene3D" id="1.20.1250.20">
    <property type="entry name" value="MFS general substrate transporter like domains"/>
    <property type="match status" value="1"/>
</dbReference>
<dbReference type="PANTHER" id="PTHR11360">
    <property type="entry name" value="MONOCARBOXYLATE TRANSPORTER"/>
    <property type="match status" value="1"/>
</dbReference>
<reference evidence="6" key="1">
    <citation type="submission" date="2016-09" db="EMBL/GenBank/DDBJ databases">
        <authorList>
            <person name="Capua I."/>
            <person name="De Benedictis P."/>
            <person name="Joannis T."/>
            <person name="Lombin L.H."/>
            <person name="Cattoli G."/>
        </authorList>
    </citation>
    <scope>NUCLEOTIDE SEQUENCE</scope>
    <source>
        <strain evidence="6">B9</strain>
    </source>
</reference>
<evidence type="ECO:0000256" key="1">
    <source>
        <dbReference type="ARBA" id="ARBA00022692"/>
    </source>
</evidence>
<dbReference type="InterPro" id="IPR011701">
    <property type="entry name" value="MFS"/>
</dbReference>
<evidence type="ECO:0000259" key="5">
    <source>
        <dbReference type="PROSITE" id="PS50850"/>
    </source>
</evidence>
<keyword evidence="3 4" id="KW-0472">Membrane</keyword>
<organism evidence="6">
    <name type="scientific">Cupriavidus necator</name>
    <name type="common">Alcaligenes eutrophus</name>
    <name type="synonym">Ralstonia eutropha</name>
    <dbReference type="NCBI Taxonomy" id="106590"/>
    <lineage>
        <taxon>Bacteria</taxon>
        <taxon>Pseudomonadati</taxon>
        <taxon>Pseudomonadota</taxon>
        <taxon>Betaproteobacteria</taxon>
        <taxon>Burkholderiales</taxon>
        <taxon>Burkholderiaceae</taxon>
        <taxon>Cupriavidus</taxon>
    </lineage>
</organism>
<feature type="transmembrane region" description="Helical" evidence="4">
    <location>
        <begin position="78"/>
        <end position="98"/>
    </location>
</feature>
<dbReference type="SUPFAM" id="SSF103473">
    <property type="entry name" value="MFS general substrate transporter"/>
    <property type="match status" value="1"/>
</dbReference>
<dbReference type="GO" id="GO:0022857">
    <property type="term" value="F:transmembrane transporter activity"/>
    <property type="evidence" value="ECO:0007669"/>
    <property type="project" value="InterPro"/>
</dbReference>
<feature type="transmembrane region" description="Helical" evidence="4">
    <location>
        <begin position="222"/>
        <end position="246"/>
    </location>
</feature>
<evidence type="ECO:0000256" key="4">
    <source>
        <dbReference type="SAM" id="Phobius"/>
    </source>
</evidence>
<feature type="transmembrane region" description="Helical" evidence="4">
    <location>
        <begin position="345"/>
        <end position="367"/>
    </location>
</feature>
<feature type="transmembrane region" description="Helical" evidence="4">
    <location>
        <begin position="12"/>
        <end position="32"/>
    </location>
</feature>
<sequence length="420" mass="45282">MNGHRNSHAIIYLLIAIGFVVMFVSTAIKGIYQVYFVQLAEHYGRGRAQFAWSGGLFMLATGFMSPLVGALSDRVGPLRTSAIGAFAAGVACASVAVWHQSIVFFSLAFGVMGAFGLAAMTFVPMGILVDRLFEERRKGLAYAVVTNGTAIGFIVLSPMWIWLQPQASWMAIFGAVGVVLALPIAAAVWLASRWEPASGPAPGAPTHKENASAWSVVRHDSVFYVLAAGFFGCGATMAFIDVHLLAHWQDQGVPRLEMAFAMSTLGVLELLSGIASGMLALRFDKHRLLALFYAMRSLSMLLLLAPWLGILPFAILFGASYLGTVILTSMFCFERYGRQIKGRVFGLLFLVHQLGAFLTVQLGAWSFESSRSYVHAILGLALLTLVSAVCSWFGLRGRGPLPISSDRSTDRAAPSLDTNG</sequence>
<dbReference type="PANTHER" id="PTHR11360:SF284">
    <property type="entry name" value="EG:103B4.3 PROTEIN-RELATED"/>
    <property type="match status" value="1"/>
</dbReference>
<feature type="transmembrane region" description="Helical" evidence="4">
    <location>
        <begin position="373"/>
        <end position="395"/>
    </location>
</feature>
<dbReference type="RefSeq" id="WP_340521486.1">
    <property type="nucleotide sequence ID" value="NZ_FMSH01000080.1"/>
</dbReference>
<feature type="transmembrane region" description="Helical" evidence="4">
    <location>
        <begin position="313"/>
        <end position="333"/>
    </location>
</feature>
<feature type="transmembrane region" description="Helical" evidence="4">
    <location>
        <begin position="104"/>
        <end position="128"/>
    </location>
</feature>
<evidence type="ECO:0000313" key="6">
    <source>
        <dbReference type="EMBL" id="SCU74271.1"/>
    </source>
</evidence>
<dbReference type="InterPro" id="IPR036259">
    <property type="entry name" value="MFS_trans_sf"/>
</dbReference>
<accession>A0A1K0J8M1</accession>
<evidence type="ECO:0000256" key="2">
    <source>
        <dbReference type="ARBA" id="ARBA00022989"/>
    </source>
</evidence>
<proteinExistence type="predicted"/>
<keyword evidence="1 4" id="KW-0812">Transmembrane</keyword>
<feature type="transmembrane region" description="Helical" evidence="4">
    <location>
        <begin position="258"/>
        <end position="281"/>
    </location>
</feature>
<evidence type="ECO:0000256" key="3">
    <source>
        <dbReference type="ARBA" id="ARBA00023136"/>
    </source>
</evidence>
<dbReference type="PROSITE" id="PS50850">
    <property type="entry name" value="MFS"/>
    <property type="match status" value="1"/>
</dbReference>
<feature type="transmembrane region" description="Helical" evidence="4">
    <location>
        <begin position="169"/>
        <end position="191"/>
    </location>
</feature>
<dbReference type="InterPro" id="IPR050327">
    <property type="entry name" value="Proton-linked_MCT"/>
</dbReference>
<protein>
    <submittedName>
        <fullName evidence="6">Putative Major facilitator superfamily MFS_1</fullName>
    </submittedName>
</protein>